<dbReference type="SUPFAM" id="SSF53850">
    <property type="entry name" value="Periplasmic binding protein-like II"/>
    <property type="match status" value="1"/>
</dbReference>
<feature type="chain" id="PRO_5002721739" evidence="5">
    <location>
        <begin position="22"/>
        <end position="352"/>
    </location>
</feature>
<dbReference type="eggNOG" id="COG0006">
    <property type="taxonomic scope" value="Bacteria"/>
</dbReference>
<gene>
    <name evidence="6" type="ordered locus">Tlet_1140</name>
</gene>
<dbReference type="HOGENOM" id="CLU_787248_0_0_0"/>
<proteinExistence type="inferred from homology"/>
<feature type="signal peptide" evidence="5">
    <location>
        <begin position="1"/>
        <end position="21"/>
    </location>
</feature>
<protein>
    <submittedName>
        <fullName evidence="6">Extracellular solute-binding protein family 1</fullName>
    </submittedName>
</protein>
<dbReference type="InterPro" id="IPR006059">
    <property type="entry name" value="SBP"/>
</dbReference>
<dbReference type="eggNOG" id="COG1653">
    <property type="taxonomic scope" value="Bacteria"/>
</dbReference>
<dbReference type="CDD" id="cd13585">
    <property type="entry name" value="PBP2_TMBP_like"/>
    <property type="match status" value="1"/>
</dbReference>
<dbReference type="SUPFAM" id="SSF55920">
    <property type="entry name" value="Creatinase/aminopeptidase"/>
    <property type="match status" value="1"/>
</dbReference>
<dbReference type="InterPro" id="IPR050490">
    <property type="entry name" value="Bact_solute-bd_prot1"/>
</dbReference>
<evidence type="ECO:0000313" key="7">
    <source>
        <dbReference type="Proteomes" id="UP000002016"/>
    </source>
</evidence>
<evidence type="ECO:0000313" key="6">
    <source>
        <dbReference type="EMBL" id="ABV33705.1"/>
    </source>
</evidence>
<dbReference type="Proteomes" id="UP000002016">
    <property type="component" value="Chromosome"/>
</dbReference>
<accession>A8F6C1</accession>
<keyword evidence="7" id="KW-1185">Reference proteome</keyword>
<dbReference type="Pfam" id="PF01547">
    <property type="entry name" value="SBP_bac_1"/>
    <property type="match status" value="1"/>
</dbReference>
<evidence type="ECO:0000256" key="1">
    <source>
        <dbReference type="ARBA" id="ARBA00004196"/>
    </source>
</evidence>
<sequence precursor="true">MRKLLLVCGLVLTLLSSLLFAENVVIKYAHWNALPSDSYNYVKAFEEKYPNVKIEFMQIPEAEYSQKLRTMAMTGTAPDIFCLWESDLADFVKAGWIVSLDNYVQQSKELDLDDFIPAVKQLMQLQGHLYGLPWCFATEIMYYNKTLFDKAGVPYPNANWTWKDFENAARKLTITNNGRVTQWGCDAISFQGLWYSIIGTFGDKIVDEKGRFALGDGAKEFLTWWLGLTKDGVVAAPQISTSGVVSADLFMAGKAGMSGKDVDFVAREVVQKSKYSEFCFRYGLGHGIGLEVHEEPRFSPKATDPLPENAVVTIEPGIYIPGEFGIRIENDVIVKSSSFETITTLSEDLTVL</sequence>
<dbReference type="AlphaFoldDB" id="A8F6C1"/>
<keyword evidence="3" id="KW-0813">Transport</keyword>
<organism evidence="6 7">
    <name type="scientific">Pseudothermotoga lettingae (strain ATCC BAA-301 / DSM 14385 / NBRC 107922 / TMO)</name>
    <name type="common">Thermotoga lettingae</name>
    <dbReference type="NCBI Taxonomy" id="416591"/>
    <lineage>
        <taxon>Bacteria</taxon>
        <taxon>Thermotogati</taxon>
        <taxon>Thermotogota</taxon>
        <taxon>Thermotogae</taxon>
        <taxon>Thermotogales</taxon>
        <taxon>Thermotogaceae</taxon>
        <taxon>Pseudothermotoga</taxon>
    </lineage>
</organism>
<evidence type="ECO:0000256" key="3">
    <source>
        <dbReference type="ARBA" id="ARBA00022448"/>
    </source>
</evidence>
<dbReference type="KEGG" id="tle:Tlet_1140"/>
<reference evidence="6 7" key="2">
    <citation type="journal article" date="2009" name="Proc. Natl. Acad. Sci. U.S.A.">
        <title>On the chimeric nature, thermophilic origin, and phylogenetic placement of the Thermotogales.</title>
        <authorList>
            <person name="Zhaxybayeva O."/>
            <person name="Swithers K.S."/>
            <person name="Lapierre P."/>
            <person name="Fournier G.P."/>
            <person name="Bickhart D.M."/>
            <person name="DeBoy R.T."/>
            <person name="Nelson K.E."/>
            <person name="Nesbo C.L."/>
            <person name="Doolittle W.F."/>
            <person name="Gogarten J.P."/>
            <person name="Noll K.M."/>
        </authorList>
    </citation>
    <scope>NUCLEOTIDE SEQUENCE [LARGE SCALE GENOMIC DNA]</scope>
    <source>
        <strain evidence="7">ATCC BAA-301 / DSM 14385 / NBRC 107922 / TMO</strain>
    </source>
</reference>
<evidence type="ECO:0000256" key="4">
    <source>
        <dbReference type="ARBA" id="ARBA00022729"/>
    </source>
</evidence>
<dbReference type="PANTHER" id="PTHR43649">
    <property type="entry name" value="ARABINOSE-BINDING PROTEIN-RELATED"/>
    <property type="match status" value="1"/>
</dbReference>
<dbReference type="Gene3D" id="3.90.230.10">
    <property type="entry name" value="Creatinase/methionine aminopeptidase superfamily"/>
    <property type="match status" value="1"/>
</dbReference>
<comment type="similarity">
    <text evidence="2">Belongs to the bacterial solute-binding protein 1 family.</text>
</comment>
<keyword evidence="4 5" id="KW-0732">Signal</keyword>
<reference evidence="6 7" key="1">
    <citation type="submission" date="2007-08" db="EMBL/GenBank/DDBJ databases">
        <title>Complete sequence of Thermotoga lettingae TMO.</title>
        <authorList>
            <consortium name="US DOE Joint Genome Institute"/>
            <person name="Copeland A."/>
            <person name="Lucas S."/>
            <person name="Lapidus A."/>
            <person name="Barry K."/>
            <person name="Glavina del Rio T."/>
            <person name="Dalin E."/>
            <person name="Tice H."/>
            <person name="Pitluck S."/>
            <person name="Foster B."/>
            <person name="Bruce D."/>
            <person name="Schmutz J."/>
            <person name="Larimer F."/>
            <person name="Land M."/>
            <person name="Hauser L."/>
            <person name="Kyrpides N."/>
            <person name="Mikhailova N."/>
            <person name="Nelson K."/>
            <person name="Gogarten J.P."/>
            <person name="Noll K."/>
            <person name="Richardson P."/>
        </authorList>
    </citation>
    <scope>NUCLEOTIDE SEQUENCE [LARGE SCALE GENOMIC DNA]</scope>
    <source>
        <strain evidence="7">ATCC BAA-301 / DSM 14385 / NBRC 107922 / TMO</strain>
    </source>
</reference>
<dbReference type="GO" id="GO:0030313">
    <property type="term" value="C:cell envelope"/>
    <property type="evidence" value="ECO:0007669"/>
    <property type="project" value="UniProtKB-SubCell"/>
</dbReference>
<dbReference type="InterPro" id="IPR036005">
    <property type="entry name" value="Creatinase/aminopeptidase-like"/>
</dbReference>
<evidence type="ECO:0000256" key="2">
    <source>
        <dbReference type="ARBA" id="ARBA00008520"/>
    </source>
</evidence>
<evidence type="ECO:0000256" key="5">
    <source>
        <dbReference type="SAM" id="SignalP"/>
    </source>
</evidence>
<comment type="subcellular location">
    <subcellularLocation>
        <location evidence="1">Cell envelope</location>
    </subcellularLocation>
</comment>
<dbReference type="OrthoDB" id="9772007at2"/>
<dbReference type="EMBL" id="CP000812">
    <property type="protein sequence ID" value="ABV33705.1"/>
    <property type="molecule type" value="Genomic_DNA"/>
</dbReference>
<dbReference type="PANTHER" id="PTHR43649:SF31">
    <property type="entry name" value="SN-GLYCEROL-3-PHOSPHATE-BINDING PERIPLASMIC PROTEIN UGPB"/>
    <property type="match status" value="1"/>
</dbReference>
<dbReference type="STRING" id="416591.Tlet_1140"/>
<name>A8F6C1_PSELT</name>
<dbReference type="Gene3D" id="3.40.190.10">
    <property type="entry name" value="Periplasmic binding protein-like II"/>
    <property type="match status" value="1"/>
</dbReference>
<dbReference type="RefSeq" id="WP_012003186.1">
    <property type="nucleotide sequence ID" value="NC_009828.1"/>
</dbReference>